<evidence type="ECO:0000313" key="2">
    <source>
        <dbReference type="Proteomes" id="UP000182703"/>
    </source>
</evidence>
<evidence type="ECO:0000313" key="1">
    <source>
        <dbReference type="EMBL" id="APF36542.1"/>
    </source>
</evidence>
<sequence>MIIAQNGGMNINPVIIPFFIGNIPDIHRPGERIEDKGIVPGAAGQLVESFAAVECIVAAAAIERVVTLSAEQQIIAVSTIERVVAAVAAQSVVASGADEEIAILVTIEFDTGDQGLQKEEIVGLRDGICVAGPRWNTATSWIVLLLGLFYGALEEIIPIHGHVSSPVKFEIDRP</sequence>
<accession>A0AAC9JSS8</accession>
<proteinExistence type="predicted"/>
<name>A0AAC9JSS8_9HYPH</name>
<dbReference type="Proteomes" id="UP000182703">
    <property type="component" value="Chromosome"/>
</dbReference>
<gene>
    <name evidence="1" type="ORF">BOQ54_03730</name>
</gene>
<dbReference type="EMBL" id="CP018095">
    <property type="protein sequence ID" value="APF36542.1"/>
    <property type="molecule type" value="Genomic_DNA"/>
</dbReference>
<dbReference type="AntiFam" id="ANF00139">
    <property type="entry name" value="Shadow ORF (opposite cya)"/>
</dbReference>
<protein>
    <submittedName>
        <fullName evidence="1">Uncharacterized protein</fullName>
    </submittedName>
</protein>
<reference evidence="1 2" key="1">
    <citation type="submission" date="2016-11" db="EMBL/GenBank/DDBJ databases">
        <title>Complete genome sequence of the aerobically denitrifying bacterium Chelatococcus daeguensis TAD1.</title>
        <authorList>
            <person name="Yang Y."/>
            <person name="Huang S."/>
            <person name="Lin E."/>
        </authorList>
    </citation>
    <scope>NUCLEOTIDE SEQUENCE [LARGE SCALE GENOMIC DNA]</scope>
    <source>
        <strain evidence="1 2">TAD1</strain>
    </source>
</reference>
<organism evidence="1 2">
    <name type="scientific">Chelatococcus daeguensis</name>
    <dbReference type="NCBI Taxonomy" id="444444"/>
    <lineage>
        <taxon>Bacteria</taxon>
        <taxon>Pseudomonadati</taxon>
        <taxon>Pseudomonadota</taxon>
        <taxon>Alphaproteobacteria</taxon>
        <taxon>Hyphomicrobiales</taxon>
        <taxon>Chelatococcaceae</taxon>
        <taxon>Chelatococcus</taxon>
    </lineage>
</organism>
<dbReference type="AlphaFoldDB" id="A0AAC9JSS8"/>
<dbReference type="KEGG" id="cdq:BOQ54_03730"/>
<keyword evidence="2" id="KW-1185">Reference proteome</keyword>